<evidence type="ECO:0000256" key="1">
    <source>
        <dbReference type="ARBA" id="ARBA00006787"/>
    </source>
</evidence>
<feature type="binding site" evidence="5">
    <location>
        <position position="530"/>
    </location>
    <ligand>
        <name>Fe cation</name>
        <dbReference type="ChEBI" id="CHEBI:24875"/>
        <note>catalytic</note>
    </ligand>
</feature>
<reference evidence="8" key="1">
    <citation type="journal article" date="2015" name="PLoS Genet.">
        <title>Genome Sequence and Transcriptome Analyses of Chrysochromulina tobin: Metabolic Tools for Enhanced Algal Fitness in the Prominent Order Prymnesiales (Haptophyceae).</title>
        <authorList>
            <person name="Hovde B.T."/>
            <person name="Deodato C.R."/>
            <person name="Hunsperger H.M."/>
            <person name="Ryken S.A."/>
            <person name="Yost W."/>
            <person name="Jha R.K."/>
            <person name="Patterson J."/>
            <person name="Monnat R.J. Jr."/>
            <person name="Barlow S.B."/>
            <person name="Starkenburg S.R."/>
            <person name="Cattolico R.A."/>
        </authorList>
    </citation>
    <scope>NUCLEOTIDE SEQUENCE</scope>
    <source>
        <strain evidence="8">CCMP291</strain>
    </source>
</reference>
<feature type="chain" id="PRO_5005602229" evidence="6">
    <location>
        <begin position="23"/>
        <end position="547"/>
    </location>
</feature>
<proteinExistence type="inferred from homology"/>
<feature type="binding site" evidence="5">
    <location>
        <position position="314"/>
    </location>
    <ligand>
        <name>Fe cation</name>
        <dbReference type="ChEBI" id="CHEBI:24875"/>
        <note>catalytic</note>
    </ligand>
</feature>
<evidence type="ECO:0000256" key="4">
    <source>
        <dbReference type="ARBA" id="ARBA00023004"/>
    </source>
</evidence>
<dbReference type="InterPro" id="IPR004294">
    <property type="entry name" value="Carotenoid_Oase"/>
</dbReference>
<evidence type="ECO:0000313" key="8">
    <source>
        <dbReference type="Proteomes" id="UP000037460"/>
    </source>
</evidence>
<comment type="caution">
    <text evidence="7">The sequence shown here is derived from an EMBL/GenBank/DDBJ whole genome shotgun (WGS) entry which is preliminary data.</text>
</comment>
<name>A0A0M0JZ71_9EUKA</name>
<evidence type="ECO:0000313" key="7">
    <source>
        <dbReference type="EMBL" id="KOO31423.1"/>
    </source>
</evidence>
<protein>
    <submittedName>
        <fullName evidence="7">9-cis-epoxycarotenoid dioxygenase</fullName>
    </submittedName>
</protein>
<feature type="binding site" evidence="5">
    <location>
        <position position="229"/>
    </location>
    <ligand>
        <name>Fe cation</name>
        <dbReference type="ChEBI" id="CHEBI:24875"/>
        <note>catalytic</note>
    </ligand>
</feature>
<keyword evidence="8" id="KW-1185">Reference proteome</keyword>
<evidence type="ECO:0000256" key="2">
    <source>
        <dbReference type="ARBA" id="ARBA00022723"/>
    </source>
</evidence>
<dbReference type="PANTHER" id="PTHR10543">
    <property type="entry name" value="BETA-CAROTENE DIOXYGENASE"/>
    <property type="match status" value="1"/>
</dbReference>
<dbReference type="GO" id="GO:0010436">
    <property type="term" value="F:carotenoid dioxygenase activity"/>
    <property type="evidence" value="ECO:0007669"/>
    <property type="project" value="TreeGrafter"/>
</dbReference>
<comment type="cofactor">
    <cofactor evidence="5">
        <name>Fe(2+)</name>
        <dbReference type="ChEBI" id="CHEBI:29033"/>
    </cofactor>
    <text evidence="5">Binds 1 Fe(2+) ion per subunit.</text>
</comment>
<gene>
    <name evidence="7" type="ORF">Ctob_009074</name>
</gene>
<dbReference type="OrthoDB" id="1069523at2759"/>
<dbReference type="Proteomes" id="UP000037460">
    <property type="component" value="Unassembled WGS sequence"/>
</dbReference>
<dbReference type="GO" id="GO:0016121">
    <property type="term" value="P:carotene catabolic process"/>
    <property type="evidence" value="ECO:0007669"/>
    <property type="project" value="TreeGrafter"/>
</dbReference>
<sequence>MVAMASLLVFALVAALTPTIASLSITAGANERALRNAHLQGRNNEIMNDLFKPVATEVRSAKAAFVRGGLPSDFPRGAVLKNGPNARYDSAGGWLDGDGMVHCVVLPPDASEPRYSRTYLRTCGFSKEEAAGEGLFLGSLVAPDGYRLLWALFKNAVRAAQPQKDTANTAFLRLRGTGRVLALMEQCLPCEFTVATDATLTTTRASCDFDGIMLDRQRFPFSGGATTAHFKVDPFTHEAIGVTYCTSGPPAARIDRFDANGRPFTPVVLPLAGEAACMIHDCAITASRRAADGGAVSGVSEVMWAAVDPCVVLHTVNAHERDDGLVCVTALRSEPATPSSFIEAYSAAFLHRWLVDPRTGKCIAEQPLCDVPLEFPALDPRLQGRDARFAFAIRPSTVGGPNRYGPPFEGILIDAVIKVDVRSGALAGTWSLPDGWYVVSECCFVPKLDSVGGAQDDAADGDRGYLLVFATCAEPERAVMGTERAEAGDGRRSRLYVLDAQKLDGEWRGDECDVIVAVLALPGAVPYGLHGCWVPYEELQPPALVVD</sequence>
<keyword evidence="6" id="KW-0732">Signal</keyword>
<evidence type="ECO:0000256" key="3">
    <source>
        <dbReference type="ARBA" id="ARBA00023002"/>
    </source>
</evidence>
<dbReference type="GO" id="GO:0046872">
    <property type="term" value="F:metal ion binding"/>
    <property type="evidence" value="ECO:0007669"/>
    <property type="project" value="UniProtKB-KW"/>
</dbReference>
<evidence type="ECO:0000256" key="5">
    <source>
        <dbReference type="PIRSR" id="PIRSR604294-1"/>
    </source>
</evidence>
<accession>A0A0M0JZ71</accession>
<dbReference type="AlphaFoldDB" id="A0A0M0JZ71"/>
<keyword evidence="4 5" id="KW-0408">Iron</keyword>
<organism evidence="7 8">
    <name type="scientific">Chrysochromulina tobinii</name>
    <dbReference type="NCBI Taxonomy" id="1460289"/>
    <lineage>
        <taxon>Eukaryota</taxon>
        <taxon>Haptista</taxon>
        <taxon>Haptophyta</taxon>
        <taxon>Prymnesiophyceae</taxon>
        <taxon>Prymnesiales</taxon>
        <taxon>Chrysochromulinaceae</taxon>
        <taxon>Chrysochromulina</taxon>
    </lineage>
</organism>
<evidence type="ECO:0000256" key="6">
    <source>
        <dbReference type="SAM" id="SignalP"/>
    </source>
</evidence>
<keyword evidence="7" id="KW-0223">Dioxygenase</keyword>
<dbReference type="Pfam" id="PF03055">
    <property type="entry name" value="RPE65"/>
    <property type="match status" value="2"/>
</dbReference>
<keyword evidence="2 5" id="KW-0479">Metal-binding</keyword>
<feature type="signal peptide" evidence="6">
    <location>
        <begin position="1"/>
        <end position="22"/>
    </location>
</feature>
<dbReference type="EMBL" id="JWZX01002017">
    <property type="protein sequence ID" value="KOO31423.1"/>
    <property type="molecule type" value="Genomic_DNA"/>
</dbReference>
<dbReference type="PANTHER" id="PTHR10543:SF89">
    <property type="entry name" value="CAROTENOID 9,10(9',10')-CLEAVAGE DIOXYGENASE 1"/>
    <property type="match status" value="1"/>
</dbReference>
<keyword evidence="3" id="KW-0560">Oxidoreductase</keyword>
<feature type="binding site" evidence="5">
    <location>
        <position position="280"/>
    </location>
    <ligand>
        <name>Fe cation</name>
        <dbReference type="ChEBI" id="CHEBI:24875"/>
        <note>catalytic</note>
    </ligand>
</feature>
<comment type="similarity">
    <text evidence="1">Belongs to the carotenoid oxygenase family.</text>
</comment>